<evidence type="ECO:0000256" key="7">
    <source>
        <dbReference type="ARBA" id="ARBA00047851"/>
    </source>
</evidence>
<dbReference type="InterPro" id="IPR034291">
    <property type="entry name" value="TMP_synthase"/>
</dbReference>
<dbReference type="HAMAP" id="MF_00097">
    <property type="entry name" value="TMP_synthase"/>
    <property type="match status" value="1"/>
</dbReference>
<dbReference type="PANTHER" id="PTHR20857:SF15">
    <property type="entry name" value="THIAMINE-PHOSPHATE SYNTHASE"/>
    <property type="match status" value="1"/>
</dbReference>
<dbReference type="UniPathway" id="UPA00060">
    <property type="reaction ID" value="UER00141"/>
</dbReference>
<comment type="catalytic activity">
    <reaction evidence="8 9 10">
        <text>2-[(2R,5Z)-2-carboxy-4-methylthiazol-5(2H)-ylidene]ethyl phosphate + 4-amino-2-methyl-5-(diphosphooxymethyl)pyrimidine + 2 H(+) = thiamine phosphate + CO2 + diphosphate</text>
        <dbReference type="Rhea" id="RHEA:47844"/>
        <dbReference type="ChEBI" id="CHEBI:15378"/>
        <dbReference type="ChEBI" id="CHEBI:16526"/>
        <dbReference type="ChEBI" id="CHEBI:33019"/>
        <dbReference type="ChEBI" id="CHEBI:37575"/>
        <dbReference type="ChEBI" id="CHEBI:57841"/>
        <dbReference type="ChEBI" id="CHEBI:62899"/>
        <dbReference type="EC" id="2.5.1.3"/>
    </reaction>
</comment>
<gene>
    <name evidence="9" type="primary">thiE</name>
    <name evidence="13" type="ORF">AYR63_02880</name>
</gene>
<dbReference type="NCBIfam" id="TIGR00693">
    <property type="entry name" value="thiE"/>
    <property type="match status" value="1"/>
</dbReference>
<evidence type="ECO:0000313" key="14">
    <source>
        <dbReference type="Proteomes" id="UP000093267"/>
    </source>
</evidence>
<accession>A0A1B2IVZ1</accession>
<comment type="catalytic activity">
    <reaction evidence="6 9 10">
        <text>4-methyl-5-(2-phosphooxyethyl)-thiazole + 4-amino-2-methyl-5-(diphosphooxymethyl)pyrimidine + H(+) = thiamine phosphate + diphosphate</text>
        <dbReference type="Rhea" id="RHEA:22328"/>
        <dbReference type="ChEBI" id="CHEBI:15378"/>
        <dbReference type="ChEBI" id="CHEBI:33019"/>
        <dbReference type="ChEBI" id="CHEBI:37575"/>
        <dbReference type="ChEBI" id="CHEBI:57841"/>
        <dbReference type="ChEBI" id="CHEBI:58296"/>
        <dbReference type="EC" id="2.5.1.3"/>
    </reaction>
</comment>
<dbReference type="SUPFAM" id="SSF51391">
    <property type="entry name" value="Thiamin phosphate synthase"/>
    <property type="match status" value="1"/>
</dbReference>
<dbReference type="InterPro" id="IPR036206">
    <property type="entry name" value="ThiamineP_synth_sf"/>
</dbReference>
<feature type="binding site" evidence="9">
    <location>
        <begin position="185"/>
        <end position="186"/>
    </location>
    <ligand>
        <name>2-[(2R,5Z)-2-carboxy-4-methylthiazol-5(2H)-ylidene]ethyl phosphate</name>
        <dbReference type="ChEBI" id="CHEBI:62899"/>
    </ligand>
</feature>
<reference evidence="13 14" key="1">
    <citation type="submission" date="2016-03" db="EMBL/GenBank/DDBJ databases">
        <title>Pediococcus and Lactobacillus from brewery environment - whole genome sequencing and assembly.</title>
        <authorList>
            <person name="Behr J."/>
            <person name="Geissler A.J."/>
            <person name="Vogel R.F."/>
        </authorList>
    </citation>
    <scope>NUCLEOTIDE SEQUENCE [LARGE SCALE GENOMIC DNA]</scope>
    <source>
        <strain evidence="13 14">TMW 1.1995</strain>
    </source>
</reference>
<proteinExistence type="inferred from homology"/>
<evidence type="ECO:0000256" key="5">
    <source>
        <dbReference type="ARBA" id="ARBA00022977"/>
    </source>
</evidence>
<comment type="pathway">
    <text evidence="1 9 11">Cofactor biosynthesis; thiamine diphosphate biosynthesis; thiamine phosphate from 4-amino-2-methyl-5-diphosphomethylpyrimidine and 4-methyl-5-(2-phosphoethyl)-thiazole: step 1/1.</text>
</comment>
<dbReference type="GO" id="GO:0004789">
    <property type="term" value="F:thiamine-phosphate diphosphorylase activity"/>
    <property type="evidence" value="ECO:0007669"/>
    <property type="project" value="UniProtKB-UniRule"/>
</dbReference>
<feature type="binding site" evidence="9">
    <location>
        <position position="138"/>
    </location>
    <ligand>
        <name>4-amino-2-methyl-5-(diphosphooxymethyl)pyrimidine</name>
        <dbReference type="ChEBI" id="CHEBI:57841"/>
    </ligand>
</feature>
<dbReference type="CDD" id="cd00564">
    <property type="entry name" value="TMP_TenI"/>
    <property type="match status" value="1"/>
</dbReference>
<evidence type="ECO:0000256" key="6">
    <source>
        <dbReference type="ARBA" id="ARBA00047334"/>
    </source>
</evidence>
<keyword evidence="4 9" id="KW-0460">Magnesium</keyword>
<evidence type="ECO:0000256" key="1">
    <source>
        <dbReference type="ARBA" id="ARBA00005165"/>
    </source>
</evidence>
<dbReference type="FunFam" id="3.20.20.70:FF:000096">
    <property type="entry name" value="Thiamine-phosphate synthase"/>
    <property type="match status" value="1"/>
</dbReference>
<keyword evidence="2 9" id="KW-0808">Transferase</keyword>
<dbReference type="PANTHER" id="PTHR20857">
    <property type="entry name" value="THIAMINE-PHOSPHATE PYROPHOSPHORYLASE"/>
    <property type="match status" value="1"/>
</dbReference>
<feature type="binding site" evidence="9">
    <location>
        <position position="109"/>
    </location>
    <ligand>
        <name>4-amino-2-methyl-5-(diphosphooxymethyl)pyrimidine</name>
        <dbReference type="ChEBI" id="CHEBI:57841"/>
    </ligand>
</feature>
<sequence>MTLTNRPLYLVTDRTGLTDDTFFERLELACQAGVDLVQLREKTLASGDYFRLAQRVKMITDRYDLPLLIDDRLDIAQAVDAAGVHVGQSDLPVAVVRQILGPDKLIGATTKTIAQADRAVREGADYLGVGAIFPTTTHVKTVRTSVDTLAEIKARVPIPVYAIGGLKASNVAAVQPAHVDGVAVVSAIMQAEDTIAATEALRTAVLKVL</sequence>
<evidence type="ECO:0000259" key="12">
    <source>
        <dbReference type="Pfam" id="PF02581"/>
    </source>
</evidence>
<keyword evidence="3 9" id="KW-0479">Metal-binding</keyword>
<comment type="cofactor">
    <cofactor evidence="9">
        <name>Mg(2+)</name>
        <dbReference type="ChEBI" id="CHEBI:18420"/>
    </cofactor>
    <text evidence="9">Binds 1 Mg(2+) ion per subunit.</text>
</comment>
<dbReference type="GO" id="GO:0005737">
    <property type="term" value="C:cytoplasm"/>
    <property type="evidence" value="ECO:0007669"/>
    <property type="project" value="TreeGrafter"/>
</dbReference>
<comment type="similarity">
    <text evidence="9 10">Belongs to the thiamine-phosphate synthase family.</text>
</comment>
<feature type="domain" description="Thiamine phosphate synthase/TenI" evidence="12">
    <location>
        <begin position="8"/>
        <end position="188"/>
    </location>
</feature>
<evidence type="ECO:0000313" key="13">
    <source>
        <dbReference type="EMBL" id="ANZ66191.1"/>
    </source>
</evidence>
<evidence type="ECO:0000256" key="2">
    <source>
        <dbReference type="ARBA" id="ARBA00022679"/>
    </source>
</evidence>
<protein>
    <recommendedName>
        <fullName evidence="9">Thiamine-phosphate synthase</fullName>
        <shortName evidence="9">TP synthase</shortName>
        <shortName evidence="9">TPS</shortName>
        <ecNumber evidence="9">2.5.1.3</ecNumber>
    </recommendedName>
    <alternativeName>
        <fullName evidence="9">Thiamine-phosphate pyrophosphorylase</fullName>
        <shortName evidence="9">TMP pyrophosphorylase</shortName>
        <shortName evidence="9">TMP-PPase</shortName>
    </alternativeName>
</protein>
<feature type="binding site" evidence="9">
    <location>
        <position position="71"/>
    </location>
    <ligand>
        <name>Mg(2+)</name>
        <dbReference type="ChEBI" id="CHEBI:18420"/>
    </ligand>
</feature>
<comment type="function">
    <text evidence="9">Condenses 4-methyl-5-(beta-hydroxyethyl)thiazole monophosphate (THZ-P) and 2-methyl-4-amino-5-hydroxymethyl pyrimidine pyrophosphate (HMP-PP) to form thiamine monophosphate (TMP).</text>
</comment>
<feature type="binding site" evidence="9">
    <location>
        <begin position="38"/>
        <end position="42"/>
    </location>
    <ligand>
        <name>4-amino-2-methyl-5-(diphosphooxymethyl)pyrimidine</name>
        <dbReference type="ChEBI" id="CHEBI:57841"/>
    </ligand>
</feature>
<dbReference type="Gene3D" id="3.20.20.70">
    <property type="entry name" value="Aldolase class I"/>
    <property type="match status" value="1"/>
</dbReference>
<dbReference type="GO" id="GO:0000287">
    <property type="term" value="F:magnesium ion binding"/>
    <property type="evidence" value="ECO:0007669"/>
    <property type="project" value="UniProtKB-UniRule"/>
</dbReference>
<feature type="binding site" evidence="9">
    <location>
        <position position="90"/>
    </location>
    <ligand>
        <name>Mg(2+)</name>
        <dbReference type="ChEBI" id="CHEBI:18420"/>
    </ligand>
</feature>
<organism evidence="13 14">
    <name type="scientific">Secundilactobacillus paracollinoides</name>
    <dbReference type="NCBI Taxonomy" id="240427"/>
    <lineage>
        <taxon>Bacteria</taxon>
        <taxon>Bacillati</taxon>
        <taxon>Bacillota</taxon>
        <taxon>Bacilli</taxon>
        <taxon>Lactobacillales</taxon>
        <taxon>Lactobacillaceae</taxon>
        <taxon>Secundilactobacillus</taxon>
    </lineage>
</organism>
<dbReference type="STRING" id="240427.AYR62_00070"/>
<comment type="catalytic activity">
    <reaction evidence="7 9 10">
        <text>2-(2-carboxy-4-methylthiazol-5-yl)ethyl phosphate + 4-amino-2-methyl-5-(diphosphooxymethyl)pyrimidine + 2 H(+) = thiamine phosphate + CO2 + diphosphate</text>
        <dbReference type="Rhea" id="RHEA:47848"/>
        <dbReference type="ChEBI" id="CHEBI:15378"/>
        <dbReference type="ChEBI" id="CHEBI:16526"/>
        <dbReference type="ChEBI" id="CHEBI:33019"/>
        <dbReference type="ChEBI" id="CHEBI:37575"/>
        <dbReference type="ChEBI" id="CHEBI:57841"/>
        <dbReference type="ChEBI" id="CHEBI:62890"/>
        <dbReference type="EC" id="2.5.1.3"/>
    </reaction>
</comment>
<dbReference type="Pfam" id="PF02581">
    <property type="entry name" value="TMP-TENI"/>
    <property type="match status" value="1"/>
</dbReference>
<name>A0A1B2IVZ1_9LACO</name>
<evidence type="ECO:0000256" key="10">
    <source>
        <dbReference type="RuleBase" id="RU003826"/>
    </source>
</evidence>
<keyword evidence="14" id="KW-1185">Reference proteome</keyword>
<evidence type="ECO:0000256" key="11">
    <source>
        <dbReference type="RuleBase" id="RU004253"/>
    </source>
</evidence>
<dbReference type="EMBL" id="CP014924">
    <property type="protein sequence ID" value="ANZ66191.1"/>
    <property type="molecule type" value="Genomic_DNA"/>
</dbReference>
<evidence type="ECO:0000256" key="9">
    <source>
        <dbReference type="HAMAP-Rule" id="MF_00097"/>
    </source>
</evidence>
<feature type="binding site" evidence="9">
    <location>
        <position position="165"/>
    </location>
    <ligand>
        <name>2-[(2R,5Z)-2-carboxy-4-methylthiazol-5(2H)-ylidene]ethyl phosphate</name>
        <dbReference type="ChEBI" id="CHEBI:62899"/>
    </ligand>
</feature>
<dbReference type="InterPro" id="IPR022998">
    <property type="entry name" value="ThiamineP_synth_TenI"/>
</dbReference>
<evidence type="ECO:0000256" key="3">
    <source>
        <dbReference type="ARBA" id="ARBA00022723"/>
    </source>
</evidence>
<dbReference type="OrthoDB" id="9812206at2"/>
<dbReference type="EC" id="2.5.1.3" evidence="9"/>
<dbReference type="GO" id="GO:0009229">
    <property type="term" value="P:thiamine diphosphate biosynthetic process"/>
    <property type="evidence" value="ECO:0007669"/>
    <property type="project" value="UniProtKB-UniRule"/>
</dbReference>
<dbReference type="InterPro" id="IPR013785">
    <property type="entry name" value="Aldolase_TIM"/>
</dbReference>
<dbReference type="GO" id="GO:0009228">
    <property type="term" value="P:thiamine biosynthetic process"/>
    <property type="evidence" value="ECO:0007669"/>
    <property type="project" value="UniProtKB-KW"/>
</dbReference>
<keyword evidence="5 9" id="KW-0784">Thiamine biosynthesis</keyword>
<dbReference type="RefSeq" id="WP_056987989.1">
    <property type="nucleotide sequence ID" value="NZ_CP014912.1"/>
</dbReference>
<dbReference type="AlphaFoldDB" id="A0A1B2IVZ1"/>
<feature type="binding site" evidence="9">
    <location>
        <position position="70"/>
    </location>
    <ligand>
        <name>4-amino-2-methyl-5-(diphosphooxymethyl)pyrimidine</name>
        <dbReference type="ChEBI" id="CHEBI:57841"/>
    </ligand>
</feature>
<feature type="binding site" evidence="9">
    <location>
        <begin position="135"/>
        <end position="137"/>
    </location>
    <ligand>
        <name>2-[(2R,5Z)-2-carboxy-4-methylthiazol-5(2H)-ylidene]ethyl phosphate</name>
        <dbReference type="ChEBI" id="CHEBI:62899"/>
    </ligand>
</feature>
<evidence type="ECO:0000256" key="8">
    <source>
        <dbReference type="ARBA" id="ARBA00047883"/>
    </source>
</evidence>
<evidence type="ECO:0000256" key="4">
    <source>
        <dbReference type="ARBA" id="ARBA00022842"/>
    </source>
</evidence>
<dbReference type="KEGG" id="lpd:AYR62_00070"/>
<dbReference type="Proteomes" id="UP000093267">
    <property type="component" value="Chromosome"/>
</dbReference>